<dbReference type="Gene3D" id="3.40.50.1820">
    <property type="entry name" value="alpha/beta hydrolase"/>
    <property type="match status" value="1"/>
</dbReference>
<dbReference type="GO" id="GO:0016787">
    <property type="term" value="F:hydrolase activity"/>
    <property type="evidence" value="ECO:0007669"/>
    <property type="project" value="UniProtKB-KW"/>
</dbReference>
<accession>A0ABS8PDI0</accession>
<dbReference type="InterPro" id="IPR029058">
    <property type="entry name" value="AB_hydrolase_fold"/>
</dbReference>
<dbReference type="SUPFAM" id="SSF53474">
    <property type="entry name" value="alpha/beta-Hydrolases"/>
    <property type="match status" value="1"/>
</dbReference>
<gene>
    <name evidence="2" type="ORF">LQ327_18990</name>
</gene>
<dbReference type="Proteomes" id="UP001199469">
    <property type="component" value="Unassembled WGS sequence"/>
</dbReference>
<dbReference type="InterPro" id="IPR000073">
    <property type="entry name" value="AB_hydrolase_1"/>
</dbReference>
<keyword evidence="2" id="KW-0378">Hydrolase</keyword>
<keyword evidence="3" id="KW-1185">Reference proteome</keyword>
<dbReference type="EMBL" id="JAJNDB010000004">
    <property type="protein sequence ID" value="MCD2195461.1"/>
    <property type="molecule type" value="Genomic_DNA"/>
</dbReference>
<evidence type="ECO:0000259" key="1">
    <source>
        <dbReference type="Pfam" id="PF00561"/>
    </source>
</evidence>
<evidence type="ECO:0000313" key="3">
    <source>
        <dbReference type="Proteomes" id="UP001199469"/>
    </source>
</evidence>
<name>A0ABS8PDI0_9PSEU</name>
<organism evidence="2 3">
    <name type="scientific">Actinomycetospora endophytica</name>
    <dbReference type="NCBI Taxonomy" id="2291215"/>
    <lineage>
        <taxon>Bacteria</taxon>
        <taxon>Bacillati</taxon>
        <taxon>Actinomycetota</taxon>
        <taxon>Actinomycetes</taxon>
        <taxon>Pseudonocardiales</taxon>
        <taxon>Pseudonocardiaceae</taxon>
        <taxon>Actinomycetospora</taxon>
    </lineage>
</organism>
<dbReference type="Pfam" id="PF00561">
    <property type="entry name" value="Abhydrolase_1"/>
    <property type="match status" value="1"/>
</dbReference>
<sequence length="305" mass="33246">MNADDDELGPEREVALRDGTIRYHDAGSGPVVVFVHGALVDATLWARVVPVLVDAGLRCITPTWPLGAHRVPVPHMDLSPPGVAAVIDEFLGTLDLHDVTVVGNDTGGGLVQILLATTPRERVGRVVLTPSDSFEAFFPPRFAFLPLLAHIPGALASFAKPAARFPAINRLPVGFSALAKHPLGDDRLRRWMTPTATDRRIRADAGRFLRGVDRRHTLAAADRFGEVDLPVLLAWAVEDRVFPISLAHRIAARLPNARIAPVEDSFCFVPQDRPDRLAELIREFVRDEPAARRDPSRATQPGPAS</sequence>
<comment type="caution">
    <text evidence="2">The sequence shown here is derived from an EMBL/GenBank/DDBJ whole genome shotgun (WGS) entry which is preliminary data.</text>
</comment>
<dbReference type="InterPro" id="IPR050266">
    <property type="entry name" value="AB_hydrolase_sf"/>
</dbReference>
<dbReference type="PANTHER" id="PTHR43798">
    <property type="entry name" value="MONOACYLGLYCEROL LIPASE"/>
    <property type="match status" value="1"/>
</dbReference>
<evidence type="ECO:0000313" key="2">
    <source>
        <dbReference type="EMBL" id="MCD2195461.1"/>
    </source>
</evidence>
<proteinExistence type="predicted"/>
<feature type="domain" description="AB hydrolase-1" evidence="1">
    <location>
        <begin position="30"/>
        <end position="257"/>
    </location>
</feature>
<reference evidence="2 3" key="1">
    <citation type="submission" date="2021-11" db="EMBL/GenBank/DDBJ databases">
        <title>Draft genome sequence of Actinomycetospora sp. SF1 isolated from the rhizosphere soil.</title>
        <authorList>
            <person name="Duangmal K."/>
            <person name="Chantavorakit T."/>
        </authorList>
    </citation>
    <scope>NUCLEOTIDE SEQUENCE [LARGE SCALE GENOMIC DNA]</scope>
    <source>
        <strain evidence="2 3">TBRC 5722</strain>
    </source>
</reference>
<protein>
    <submittedName>
        <fullName evidence="2">Alpha/beta hydrolase</fullName>
    </submittedName>
</protein>